<feature type="region of interest" description="Disordered" evidence="2">
    <location>
        <begin position="36"/>
        <end position="58"/>
    </location>
</feature>
<dbReference type="PANTHER" id="PTHR30034">
    <property type="entry name" value="FLAGELLAR MOTOR SWITCH PROTEIN FLIM"/>
    <property type="match status" value="1"/>
</dbReference>
<feature type="region of interest" description="Disordered" evidence="2">
    <location>
        <begin position="236"/>
        <end position="284"/>
    </location>
</feature>
<evidence type="ECO:0000259" key="3">
    <source>
        <dbReference type="Pfam" id="PF01052"/>
    </source>
</evidence>
<dbReference type="Pfam" id="PF01052">
    <property type="entry name" value="FliMN_C"/>
    <property type="match status" value="1"/>
</dbReference>
<dbReference type="PANTHER" id="PTHR30034:SF6">
    <property type="entry name" value="YOP PROTEINS TRANSLOCATION PROTEIN Q"/>
    <property type="match status" value="1"/>
</dbReference>
<proteinExistence type="inferred from homology"/>
<dbReference type="InterPro" id="IPR036429">
    <property type="entry name" value="SpoA-like_sf"/>
</dbReference>
<dbReference type="InterPro" id="IPR013385">
    <property type="entry name" value="T3SS_SpaO/YscQ/SpaO"/>
</dbReference>
<dbReference type="GO" id="GO:0003774">
    <property type="term" value="F:cytoskeletal motor activity"/>
    <property type="evidence" value="ECO:0007669"/>
    <property type="project" value="InterPro"/>
</dbReference>
<dbReference type="AlphaFoldDB" id="A0A4R5U540"/>
<dbReference type="GO" id="GO:0009425">
    <property type="term" value="C:bacterial-type flagellum basal body"/>
    <property type="evidence" value="ECO:0007669"/>
    <property type="project" value="InterPro"/>
</dbReference>
<dbReference type="EMBL" id="SMTG01000009">
    <property type="protein sequence ID" value="TDK28959.1"/>
    <property type="molecule type" value="Genomic_DNA"/>
</dbReference>
<comment type="caution">
    <text evidence="4">The sequence shown here is derived from an EMBL/GenBank/DDBJ whole genome shotgun (WGS) entry which is preliminary data.</text>
</comment>
<dbReference type="OrthoDB" id="182173at2"/>
<dbReference type="GO" id="GO:0050918">
    <property type="term" value="P:positive chemotaxis"/>
    <property type="evidence" value="ECO:0007669"/>
    <property type="project" value="TreeGrafter"/>
</dbReference>
<evidence type="ECO:0000313" key="5">
    <source>
        <dbReference type="Proteomes" id="UP000295543"/>
    </source>
</evidence>
<feature type="region of interest" description="Disordered" evidence="2">
    <location>
        <begin position="1"/>
        <end position="24"/>
    </location>
</feature>
<evidence type="ECO:0000313" key="4">
    <source>
        <dbReference type="EMBL" id="TDK28959.1"/>
    </source>
</evidence>
<evidence type="ECO:0000256" key="1">
    <source>
        <dbReference type="ARBA" id="ARBA00009226"/>
    </source>
</evidence>
<organism evidence="4 5">
    <name type="scientific">Luteimonas terrae</name>
    <dbReference type="NCBI Taxonomy" id="1530191"/>
    <lineage>
        <taxon>Bacteria</taxon>
        <taxon>Pseudomonadati</taxon>
        <taxon>Pseudomonadota</taxon>
        <taxon>Gammaproteobacteria</taxon>
        <taxon>Lysobacterales</taxon>
        <taxon>Lysobacteraceae</taxon>
        <taxon>Luteimonas</taxon>
    </lineage>
</organism>
<dbReference type="InterPro" id="IPR001543">
    <property type="entry name" value="FliN-like_C"/>
</dbReference>
<accession>A0A4R5U540</accession>
<evidence type="ECO:0000256" key="2">
    <source>
        <dbReference type="SAM" id="MobiDB-lite"/>
    </source>
</evidence>
<protein>
    <submittedName>
        <fullName evidence="4">YscQ/HrcQ family type III secretion apparatus protein</fullName>
    </submittedName>
</protein>
<sequence length="351" mass="37132">MADATSSPTPRHAPLRERLPRLSATQADTLRSLHARPRQWTTAGGTLQLRGGRPPSGTAGDGGLFELDADGVRLGLRLSSAPQAEDDGLHWQDRRGRARVLAWSLAHEATLVQISEALGASLLPLPDAPLEAPAADTLWLDLDFAAVDGAIVHGTLRAPASWVQALLARADAGPPPQVDPGHWRQLPVIATVAIVAPPLTLADVRSLHPGDVIVVGNTRLPPLHASAAGLRWPVRTGPDGWRIDGPPTPRPRHQETPRMSETDATDALQTEDATPAAEDPAGRLPVEVEFEVGKVELKLSDIAALQPGYVFALPVHLEGANVTIRANGRVAGQGELVAVGDTLGVRLLSWS</sequence>
<dbReference type="NCBIfam" id="TIGR02551">
    <property type="entry name" value="SpaO_YscQ"/>
    <property type="match status" value="1"/>
</dbReference>
<gene>
    <name evidence="4" type="ORF">E2F49_15465</name>
</gene>
<comment type="similarity">
    <text evidence="1">Belongs to the FliN/MopA/SpaO family.</text>
</comment>
<dbReference type="GO" id="GO:0030254">
    <property type="term" value="P:protein secretion by the type III secretion system"/>
    <property type="evidence" value="ECO:0007669"/>
    <property type="project" value="InterPro"/>
</dbReference>
<dbReference type="SUPFAM" id="SSF101801">
    <property type="entry name" value="Surface presentation of antigens (SPOA)"/>
    <property type="match status" value="1"/>
</dbReference>
<dbReference type="Proteomes" id="UP000295543">
    <property type="component" value="Unassembled WGS sequence"/>
</dbReference>
<name>A0A4R5U540_9GAMM</name>
<dbReference type="GO" id="GO:0071978">
    <property type="term" value="P:bacterial-type flagellum-dependent swarming motility"/>
    <property type="evidence" value="ECO:0007669"/>
    <property type="project" value="TreeGrafter"/>
</dbReference>
<dbReference type="InterPro" id="IPR001172">
    <property type="entry name" value="FliN_T3SS_HrcQb"/>
</dbReference>
<reference evidence="4 5" key="1">
    <citation type="submission" date="2019-03" db="EMBL/GenBank/DDBJ databases">
        <title>Luteimonas zhaokaii sp.nov., isolated from the rectal contents of Plateau pika in Yushu, Qinghai Province, China.</title>
        <authorList>
            <person name="Zhang G."/>
        </authorList>
    </citation>
    <scope>NUCLEOTIDE SEQUENCE [LARGE SCALE GENOMIC DNA]</scope>
    <source>
        <strain evidence="4 5">THG-MD21</strain>
    </source>
</reference>
<keyword evidence="5" id="KW-1185">Reference proteome</keyword>
<dbReference type="RefSeq" id="WP_133394726.1">
    <property type="nucleotide sequence ID" value="NZ_SMTG01000009.1"/>
</dbReference>
<feature type="domain" description="Flagellar motor switch protein FliN-like C-terminal" evidence="3">
    <location>
        <begin position="283"/>
        <end position="349"/>
    </location>
</feature>
<feature type="compositionally biased region" description="Basic and acidic residues" evidence="2">
    <location>
        <begin position="252"/>
        <end position="261"/>
    </location>
</feature>
<dbReference type="PRINTS" id="PR00956">
    <property type="entry name" value="FLGMOTORFLIN"/>
</dbReference>
<dbReference type="Gene3D" id="2.30.330.10">
    <property type="entry name" value="SpoA-like"/>
    <property type="match status" value="1"/>
</dbReference>